<organism evidence="1 2">
    <name type="scientific">Aplosporella prunicola CBS 121167</name>
    <dbReference type="NCBI Taxonomy" id="1176127"/>
    <lineage>
        <taxon>Eukaryota</taxon>
        <taxon>Fungi</taxon>
        <taxon>Dikarya</taxon>
        <taxon>Ascomycota</taxon>
        <taxon>Pezizomycotina</taxon>
        <taxon>Dothideomycetes</taxon>
        <taxon>Dothideomycetes incertae sedis</taxon>
        <taxon>Botryosphaeriales</taxon>
        <taxon>Aplosporellaceae</taxon>
        <taxon>Aplosporella</taxon>
    </lineage>
</organism>
<accession>A0A6A6BS83</accession>
<dbReference type="Proteomes" id="UP000799438">
    <property type="component" value="Unassembled WGS sequence"/>
</dbReference>
<keyword evidence="2" id="KW-1185">Reference proteome</keyword>
<dbReference type="GeneID" id="54297267"/>
<dbReference type="RefSeq" id="XP_033401857.1">
    <property type="nucleotide sequence ID" value="XM_033539771.1"/>
</dbReference>
<dbReference type="AlphaFoldDB" id="A0A6A6BS83"/>
<name>A0A6A6BS83_9PEZI</name>
<dbReference type="EMBL" id="ML995476">
    <property type="protein sequence ID" value="KAF2146145.1"/>
    <property type="molecule type" value="Genomic_DNA"/>
</dbReference>
<protein>
    <submittedName>
        <fullName evidence="1">Uncharacterized protein</fullName>
    </submittedName>
</protein>
<gene>
    <name evidence="1" type="ORF">K452DRAFT_283436</name>
</gene>
<evidence type="ECO:0000313" key="1">
    <source>
        <dbReference type="EMBL" id="KAF2146145.1"/>
    </source>
</evidence>
<proteinExistence type="predicted"/>
<evidence type="ECO:0000313" key="2">
    <source>
        <dbReference type="Proteomes" id="UP000799438"/>
    </source>
</evidence>
<sequence length="177" mass="19932">MRIAINGAIAVWFRCAVVVGMGLGAHAYACAEVYGWRGLMMRGIDSGERKVRVWPVSQPPRRKESRVDRLDSLPIRPLPRTSPLTHTLFFRPSTFTPLTPWPLFSPPPLPYLFVSPTLTPPPSHSSHCPLRAIPCAFDRVARNGQDQNRWYHNREDDGGGFGDGDAHFWLIVSLRMS</sequence>
<reference evidence="1" key="1">
    <citation type="journal article" date="2020" name="Stud. Mycol.">
        <title>101 Dothideomycetes genomes: a test case for predicting lifestyles and emergence of pathogens.</title>
        <authorList>
            <person name="Haridas S."/>
            <person name="Albert R."/>
            <person name="Binder M."/>
            <person name="Bloem J."/>
            <person name="Labutti K."/>
            <person name="Salamov A."/>
            <person name="Andreopoulos B."/>
            <person name="Baker S."/>
            <person name="Barry K."/>
            <person name="Bills G."/>
            <person name="Bluhm B."/>
            <person name="Cannon C."/>
            <person name="Castanera R."/>
            <person name="Culley D."/>
            <person name="Daum C."/>
            <person name="Ezra D."/>
            <person name="Gonzalez J."/>
            <person name="Henrissat B."/>
            <person name="Kuo A."/>
            <person name="Liang C."/>
            <person name="Lipzen A."/>
            <person name="Lutzoni F."/>
            <person name="Magnuson J."/>
            <person name="Mondo S."/>
            <person name="Nolan M."/>
            <person name="Ohm R."/>
            <person name="Pangilinan J."/>
            <person name="Park H.-J."/>
            <person name="Ramirez L."/>
            <person name="Alfaro M."/>
            <person name="Sun H."/>
            <person name="Tritt A."/>
            <person name="Yoshinaga Y."/>
            <person name="Zwiers L.-H."/>
            <person name="Turgeon B."/>
            <person name="Goodwin S."/>
            <person name="Spatafora J."/>
            <person name="Crous P."/>
            <person name="Grigoriev I."/>
        </authorList>
    </citation>
    <scope>NUCLEOTIDE SEQUENCE</scope>
    <source>
        <strain evidence="1">CBS 121167</strain>
    </source>
</reference>